<reference evidence="2" key="1">
    <citation type="journal article" date="2023" name="G3 (Bethesda)">
        <title>Genome assembly and association tests identify interacting loci associated with vigor, precocity, and sex in interspecific pistachio rootstocks.</title>
        <authorList>
            <person name="Palmer W."/>
            <person name="Jacygrad E."/>
            <person name="Sagayaradj S."/>
            <person name="Cavanaugh K."/>
            <person name="Han R."/>
            <person name="Bertier L."/>
            <person name="Beede B."/>
            <person name="Kafkas S."/>
            <person name="Golino D."/>
            <person name="Preece J."/>
            <person name="Michelmore R."/>
        </authorList>
    </citation>
    <scope>NUCLEOTIDE SEQUENCE [LARGE SCALE GENOMIC DNA]</scope>
</reference>
<dbReference type="Proteomes" id="UP001164250">
    <property type="component" value="Chromosome 10"/>
</dbReference>
<proteinExistence type="predicted"/>
<protein>
    <submittedName>
        <fullName evidence="1">Uncharacterized protein</fullName>
    </submittedName>
</protein>
<keyword evidence="2" id="KW-1185">Reference proteome</keyword>
<gene>
    <name evidence="1" type="ORF">Patl1_08472</name>
</gene>
<comment type="caution">
    <text evidence="1">The sequence shown here is derived from an EMBL/GenBank/DDBJ whole genome shotgun (WGS) entry which is preliminary data.</text>
</comment>
<evidence type="ECO:0000313" key="1">
    <source>
        <dbReference type="EMBL" id="KAJ0086353.1"/>
    </source>
</evidence>
<accession>A0ACC1AIC6</accession>
<dbReference type="EMBL" id="CM047906">
    <property type="protein sequence ID" value="KAJ0086353.1"/>
    <property type="molecule type" value="Genomic_DNA"/>
</dbReference>
<organism evidence="1 2">
    <name type="scientific">Pistacia atlantica</name>
    <dbReference type="NCBI Taxonomy" id="434234"/>
    <lineage>
        <taxon>Eukaryota</taxon>
        <taxon>Viridiplantae</taxon>
        <taxon>Streptophyta</taxon>
        <taxon>Embryophyta</taxon>
        <taxon>Tracheophyta</taxon>
        <taxon>Spermatophyta</taxon>
        <taxon>Magnoliopsida</taxon>
        <taxon>eudicotyledons</taxon>
        <taxon>Gunneridae</taxon>
        <taxon>Pentapetalae</taxon>
        <taxon>rosids</taxon>
        <taxon>malvids</taxon>
        <taxon>Sapindales</taxon>
        <taxon>Anacardiaceae</taxon>
        <taxon>Pistacia</taxon>
    </lineage>
</organism>
<sequence>MANRLFILLVSLFSYLLFDGSAAVTFSSKLIHRFSDEAKARWISRGGGASVADSWPNKKSVEYMEVLFGNDLKRQRMRVDLQSSNKSQYQLLFPSHGSQTLYFGNQFYWLHYTWIDIGTPNVSFLVALDAGSNMLWVPCQCQQCAPLSASYYTSLRVLAIKILRFAYELILKWCSLVFGASIVQERNLSEYDPAASSSSKNLSCSNQLCKSRTNCNSLKDPCPYIAEYASEDTSSSGYLVEDVLHLASVSKHATQSSVQASVIIGCGRKQTGSYLDGAAPDGLMGLGTWRHFRRIFFGDQGPASQQSTPFLPIGEKYDTYFVEVESYCVGSSCLQQSGFQALVDSGSSFTFLPTDLYDKVVSKFDKLVTAKRIDLQGNSWKNCYNASSEELHSIPNMRLIFTTNQSFVVHNHIYSFPENQGFTVFCLTVMPADGDFGIIGQNFLMGHLMVFDRENLKLGWSHSNCEDVSDSSHVHLGPPPDVGSPNPLPTTEQQSTNNASAASPATAKRASSKSSAPSILQLHSLLRLMSSLILLMCLFVPSD</sequence>
<evidence type="ECO:0000313" key="2">
    <source>
        <dbReference type="Proteomes" id="UP001164250"/>
    </source>
</evidence>
<name>A0ACC1AIC6_9ROSI</name>